<dbReference type="Gene3D" id="3.10.100.10">
    <property type="entry name" value="Mannose-Binding Protein A, subunit A"/>
    <property type="match status" value="1"/>
</dbReference>
<dbReference type="SUPFAM" id="SSF56436">
    <property type="entry name" value="C-type lectin-like"/>
    <property type="match status" value="1"/>
</dbReference>
<gene>
    <name evidence="3" type="ORF">JZ751_005324</name>
</gene>
<dbReference type="AlphaFoldDB" id="A0A8T2MUT0"/>
<dbReference type="Proteomes" id="UP000824540">
    <property type="component" value="Unassembled WGS sequence"/>
</dbReference>
<dbReference type="GO" id="GO:0030246">
    <property type="term" value="F:carbohydrate binding"/>
    <property type="evidence" value="ECO:0007669"/>
    <property type="project" value="UniProtKB-KW"/>
</dbReference>
<sequence length="116" mass="12958">MAAPKDTISERNYTGLGVQDIHLYGTLGSKEHVNLGAPQDSISEGNYTGLDVQDIDLYDAVGSNARINVGDQHTERVCTPCPQGWLQFQAKCYYFSTELNNWEDSRIDCIKQGLTW</sequence>
<accession>A0A8T2MUT0</accession>
<evidence type="ECO:0008006" key="5">
    <source>
        <dbReference type="Google" id="ProtNLM"/>
    </source>
</evidence>
<evidence type="ECO:0000313" key="3">
    <source>
        <dbReference type="EMBL" id="KAG9329418.1"/>
    </source>
</evidence>
<keyword evidence="1" id="KW-0430">Lectin</keyword>
<protein>
    <recommendedName>
        <fullName evidence="5">C-type lectin domain-containing protein</fullName>
    </recommendedName>
</protein>
<dbReference type="EMBL" id="JAFBMS010001206">
    <property type="protein sequence ID" value="KAG9329418.1"/>
    <property type="molecule type" value="Genomic_DNA"/>
</dbReference>
<dbReference type="InterPro" id="IPR016186">
    <property type="entry name" value="C-type_lectin-like/link_sf"/>
</dbReference>
<comment type="caution">
    <text evidence="3">The sequence shown here is derived from an EMBL/GenBank/DDBJ whole genome shotgun (WGS) entry which is preliminary data.</text>
</comment>
<evidence type="ECO:0000256" key="1">
    <source>
        <dbReference type="ARBA" id="ARBA00022734"/>
    </source>
</evidence>
<evidence type="ECO:0000256" key="2">
    <source>
        <dbReference type="ARBA" id="ARBA00023157"/>
    </source>
</evidence>
<dbReference type="PANTHER" id="PTHR46746:SF9">
    <property type="entry name" value="CD209 ANTIGEN-LIKE PROTEIN C-LIKE"/>
    <property type="match status" value="1"/>
</dbReference>
<proteinExistence type="predicted"/>
<keyword evidence="4" id="KW-1185">Reference proteome</keyword>
<dbReference type="OrthoDB" id="6337382at2759"/>
<dbReference type="PANTHER" id="PTHR46746">
    <property type="entry name" value="KILLER CELL LECTIN-LIKE RECEPTOR SUBFAMILY F MEMBER 2"/>
    <property type="match status" value="1"/>
</dbReference>
<name>A0A8T2MUT0_9TELE</name>
<organism evidence="3 4">
    <name type="scientific">Albula glossodonta</name>
    <name type="common">roundjaw bonefish</name>
    <dbReference type="NCBI Taxonomy" id="121402"/>
    <lineage>
        <taxon>Eukaryota</taxon>
        <taxon>Metazoa</taxon>
        <taxon>Chordata</taxon>
        <taxon>Craniata</taxon>
        <taxon>Vertebrata</taxon>
        <taxon>Euteleostomi</taxon>
        <taxon>Actinopterygii</taxon>
        <taxon>Neopterygii</taxon>
        <taxon>Teleostei</taxon>
        <taxon>Albuliformes</taxon>
        <taxon>Albulidae</taxon>
        <taxon>Albula</taxon>
    </lineage>
</organism>
<keyword evidence="2" id="KW-1015">Disulfide bond</keyword>
<dbReference type="InterPro" id="IPR051379">
    <property type="entry name" value="C-type_Lectin_Receptor_IMM"/>
</dbReference>
<reference evidence="3" key="1">
    <citation type="thesis" date="2021" institute="BYU ScholarsArchive" country="Provo, UT, USA">
        <title>Applications of and Algorithms for Genome Assembly and Genomic Analyses with an Emphasis on Marine Teleosts.</title>
        <authorList>
            <person name="Pickett B.D."/>
        </authorList>
    </citation>
    <scope>NUCLEOTIDE SEQUENCE</scope>
    <source>
        <strain evidence="3">HI-2016</strain>
    </source>
</reference>
<evidence type="ECO:0000313" key="4">
    <source>
        <dbReference type="Proteomes" id="UP000824540"/>
    </source>
</evidence>
<dbReference type="InterPro" id="IPR016187">
    <property type="entry name" value="CTDL_fold"/>
</dbReference>